<dbReference type="STRING" id="1903181.BTN85_1045"/>
<comment type="caution">
    <text evidence="3">The sequence shown here is derived from an EMBL/GenBank/DDBJ whole genome shotgun (WGS) entry which is preliminary data.</text>
</comment>
<accession>A0A1Q6DW04</accession>
<evidence type="ECO:0000313" key="4">
    <source>
        <dbReference type="Proteomes" id="UP000185744"/>
    </source>
</evidence>
<name>A0A1Q6DW04_METT1</name>
<dbReference type="Proteomes" id="UP000185744">
    <property type="component" value="Unassembled WGS sequence"/>
</dbReference>
<keyword evidence="1" id="KW-0238">DNA-binding</keyword>
<keyword evidence="4" id="KW-1185">Reference proteome</keyword>
<proteinExistence type="predicted"/>
<dbReference type="AlphaFoldDB" id="A0A1Q6DW04"/>
<evidence type="ECO:0000313" key="3">
    <source>
        <dbReference type="EMBL" id="OKY78549.1"/>
    </source>
</evidence>
<feature type="domain" description="Cas12f1-like TNB" evidence="2">
    <location>
        <begin position="49"/>
        <end position="118"/>
    </location>
</feature>
<dbReference type="InterPro" id="IPR010095">
    <property type="entry name" value="Cas12f1-like_TNB"/>
</dbReference>
<sequence length="163" mass="18644">MNKATKAIVDYCKENKIEKVFCGDGKGWKQEVNIGDRNNQGFVEIPFDWFKQKLEHKLEFYGIEFVLVNEAYTSRCSFFDNELIEHYGEYIGERTKRGLFKTGDGTLINADINGALNIAKKGLKEIDMGKPETSGVGCSGGVDTPRSKENKETLWVRMRLRYK</sequence>
<protein>
    <submittedName>
        <fullName evidence="3">IS605 OrfB-like transposable element containing RNAse H-like and Zn finger domain</fullName>
    </submittedName>
</protein>
<organism evidence="3 4">
    <name type="scientific">Methanohalarchaeum thermophilum</name>
    <dbReference type="NCBI Taxonomy" id="1903181"/>
    <lineage>
        <taxon>Archaea</taxon>
        <taxon>Methanobacteriati</taxon>
        <taxon>Methanobacteriota</taxon>
        <taxon>Methanonatronarchaeia</taxon>
        <taxon>Methanonatronarchaeales</taxon>
        <taxon>Methanonatronarchaeaceae</taxon>
        <taxon>Candidatus Methanohalarchaeum</taxon>
    </lineage>
</organism>
<dbReference type="NCBIfam" id="TIGR01766">
    <property type="entry name" value="IS200/IS605 family accessory protein TnpB-like domain"/>
    <property type="match status" value="1"/>
</dbReference>
<dbReference type="EMBL" id="MSDW01000001">
    <property type="protein sequence ID" value="OKY78549.1"/>
    <property type="molecule type" value="Genomic_DNA"/>
</dbReference>
<dbReference type="InParanoid" id="A0A1Q6DW04"/>
<dbReference type="GO" id="GO:0003677">
    <property type="term" value="F:DNA binding"/>
    <property type="evidence" value="ECO:0007669"/>
    <property type="project" value="UniProtKB-KW"/>
</dbReference>
<gene>
    <name evidence="3" type="ORF">BTN85_1045</name>
</gene>
<evidence type="ECO:0000259" key="2">
    <source>
        <dbReference type="Pfam" id="PF07282"/>
    </source>
</evidence>
<dbReference type="Pfam" id="PF07282">
    <property type="entry name" value="Cas12f1-like_TNB"/>
    <property type="match status" value="1"/>
</dbReference>
<reference evidence="3" key="1">
    <citation type="submission" date="2016-12" db="EMBL/GenBank/DDBJ databases">
        <title>Discovery of methanogenic haloarchaea.</title>
        <authorList>
            <person name="Sorokin D.Y."/>
            <person name="Makarova K.S."/>
            <person name="Abbas B."/>
            <person name="Ferrer M."/>
            <person name="Golyshin P.N."/>
        </authorList>
    </citation>
    <scope>NUCLEOTIDE SEQUENCE [LARGE SCALE GENOMIC DNA]</scope>
    <source>
        <strain evidence="3">HMET1</strain>
    </source>
</reference>
<evidence type="ECO:0000256" key="1">
    <source>
        <dbReference type="ARBA" id="ARBA00023125"/>
    </source>
</evidence>